<dbReference type="GO" id="GO:0006412">
    <property type="term" value="P:translation"/>
    <property type="evidence" value="ECO:0007669"/>
    <property type="project" value="InterPro"/>
</dbReference>
<dbReference type="PANTHER" id="PTHR13477:SF0">
    <property type="entry name" value="LARGE RIBOSOMAL SUBUNIT PROTEIN ML49"/>
    <property type="match status" value="1"/>
</dbReference>
<dbReference type="InParanoid" id="A0A194X3B3"/>
<dbReference type="OrthoDB" id="19439at2759"/>
<proteinExistence type="inferred from homology"/>
<dbReference type="KEGG" id="psco:LY89DRAFT_589212"/>
<dbReference type="Proteomes" id="UP000070700">
    <property type="component" value="Unassembled WGS sequence"/>
</dbReference>
<accession>A0A194X3B3</accession>
<dbReference type="PANTHER" id="PTHR13477">
    <property type="entry name" value="MITOCHONDRIAL 39S RIBOSOMAL PROTEIN L49"/>
    <property type="match status" value="1"/>
</dbReference>
<dbReference type="RefSeq" id="XP_018069038.1">
    <property type="nucleotide sequence ID" value="XM_018209518.1"/>
</dbReference>
<name>A0A194X3B3_MOLSC</name>
<dbReference type="GeneID" id="28819244"/>
<evidence type="ECO:0000256" key="2">
    <source>
        <dbReference type="ARBA" id="ARBA00005677"/>
    </source>
</evidence>
<reference evidence="7 8" key="1">
    <citation type="submission" date="2015-10" db="EMBL/GenBank/DDBJ databases">
        <title>Full genome of DAOMC 229536 Phialocephala scopiformis, a fungal endophyte of spruce producing the potent anti-insectan compound rugulosin.</title>
        <authorList>
            <consortium name="DOE Joint Genome Institute"/>
            <person name="Walker A.K."/>
            <person name="Frasz S.L."/>
            <person name="Seifert K.A."/>
            <person name="Miller J.D."/>
            <person name="Mondo S.J."/>
            <person name="Labutti K."/>
            <person name="Lipzen A."/>
            <person name="Dockter R."/>
            <person name="Kennedy M."/>
            <person name="Grigoriev I.V."/>
            <person name="Spatafora J.W."/>
        </authorList>
    </citation>
    <scope>NUCLEOTIDE SEQUENCE [LARGE SCALE GENOMIC DNA]</scope>
    <source>
        <strain evidence="7 8">CBS 120377</strain>
    </source>
</reference>
<dbReference type="InterPro" id="IPR007740">
    <property type="entry name" value="Ribosomal_mL49"/>
</dbReference>
<organism evidence="7 8">
    <name type="scientific">Mollisia scopiformis</name>
    <name type="common">Conifer needle endophyte fungus</name>
    <name type="synonym">Phialocephala scopiformis</name>
    <dbReference type="NCBI Taxonomy" id="149040"/>
    <lineage>
        <taxon>Eukaryota</taxon>
        <taxon>Fungi</taxon>
        <taxon>Dikarya</taxon>
        <taxon>Ascomycota</taxon>
        <taxon>Pezizomycotina</taxon>
        <taxon>Leotiomycetes</taxon>
        <taxon>Helotiales</taxon>
        <taxon>Mollisiaceae</taxon>
        <taxon>Mollisia</taxon>
    </lineage>
</organism>
<dbReference type="STRING" id="149040.A0A194X3B3"/>
<keyword evidence="3" id="KW-0689">Ribosomal protein</keyword>
<protein>
    <recommendedName>
        <fullName evidence="6">Large ribosomal subunit protein mL49</fullName>
    </recommendedName>
</protein>
<evidence type="ECO:0000256" key="4">
    <source>
        <dbReference type="ARBA" id="ARBA00023128"/>
    </source>
</evidence>
<evidence type="ECO:0000256" key="5">
    <source>
        <dbReference type="ARBA" id="ARBA00023274"/>
    </source>
</evidence>
<dbReference type="Gene3D" id="3.30.780.10">
    <property type="entry name" value="SUI1-like domain"/>
    <property type="match status" value="1"/>
</dbReference>
<dbReference type="GO" id="GO:0005762">
    <property type="term" value="C:mitochondrial large ribosomal subunit"/>
    <property type="evidence" value="ECO:0007669"/>
    <property type="project" value="TreeGrafter"/>
</dbReference>
<evidence type="ECO:0000256" key="1">
    <source>
        <dbReference type="ARBA" id="ARBA00004173"/>
    </source>
</evidence>
<comment type="subcellular location">
    <subcellularLocation>
        <location evidence="1">Mitochondrion</location>
    </subcellularLocation>
</comment>
<dbReference type="GO" id="GO:0003735">
    <property type="term" value="F:structural constituent of ribosome"/>
    <property type="evidence" value="ECO:0007669"/>
    <property type="project" value="InterPro"/>
</dbReference>
<dbReference type="FunCoup" id="A0A194X3B3">
    <property type="interactions" value="109"/>
</dbReference>
<evidence type="ECO:0000256" key="3">
    <source>
        <dbReference type="ARBA" id="ARBA00022980"/>
    </source>
</evidence>
<dbReference type="AlphaFoldDB" id="A0A194X3B3"/>
<keyword evidence="5" id="KW-0687">Ribonucleoprotein</keyword>
<gene>
    <name evidence="7" type="ORF">LY89DRAFT_589212</name>
</gene>
<evidence type="ECO:0000256" key="6">
    <source>
        <dbReference type="ARBA" id="ARBA00035191"/>
    </source>
</evidence>
<evidence type="ECO:0000313" key="7">
    <source>
        <dbReference type="EMBL" id="KUJ14683.1"/>
    </source>
</evidence>
<sequence length="131" mass="14540">MALPQASTITHFFGVARLSTTTASTSSARKTAPPPAATQSGPIIERKVYPYRIARTPSNNYPIYTLAKRGGNMKLTKLRKIEGDVNVLRKDLQLALGVDEKEVVVNQLTRHIIVKGHKTKEIEQFLKDRGL</sequence>
<dbReference type="Pfam" id="PF05046">
    <property type="entry name" value="Img2"/>
    <property type="match status" value="1"/>
</dbReference>
<comment type="similarity">
    <text evidence="2">Belongs to the mitochondrion-specific ribosomal protein mL49 family.</text>
</comment>
<evidence type="ECO:0000313" key="8">
    <source>
        <dbReference type="Proteomes" id="UP000070700"/>
    </source>
</evidence>
<keyword evidence="8" id="KW-1185">Reference proteome</keyword>
<keyword evidence="4" id="KW-0496">Mitochondrion</keyword>
<dbReference type="EMBL" id="KQ947419">
    <property type="protein sequence ID" value="KUJ14683.1"/>
    <property type="molecule type" value="Genomic_DNA"/>
</dbReference>